<comment type="subcellular location">
    <subcellularLocation>
        <location evidence="1">Membrane</location>
        <topology evidence="1">Single-pass membrane protein</topology>
    </subcellularLocation>
</comment>
<keyword evidence="8" id="KW-0418">Kinase</keyword>
<dbReference type="Pfam" id="PF07714">
    <property type="entry name" value="PK_Tyr_Ser-Thr"/>
    <property type="match status" value="1"/>
</dbReference>
<keyword evidence="16" id="KW-1185">Reference proteome</keyword>
<name>A0AAD9XCI2_9ROSI</name>
<dbReference type="SMART" id="SM00220">
    <property type="entry name" value="S_TKc"/>
    <property type="match status" value="1"/>
</dbReference>
<evidence type="ECO:0000256" key="8">
    <source>
        <dbReference type="ARBA" id="ARBA00022777"/>
    </source>
</evidence>
<keyword evidence="12" id="KW-0675">Receptor</keyword>
<dbReference type="PANTHER" id="PTHR27002">
    <property type="entry name" value="RECEPTOR-LIKE SERINE/THREONINE-PROTEIN KINASE SD1-8"/>
    <property type="match status" value="1"/>
</dbReference>
<dbReference type="Gene3D" id="1.10.510.10">
    <property type="entry name" value="Transferase(Phosphotransferase) domain 1"/>
    <property type="match status" value="1"/>
</dbReference>
<evidence type="ECO:0000256" key="2">
    <source>
        <dbReference type="ARBA" id="ARBA00022527"/>
    </source>
</evidence>
<keyword evidence="9" id="KW-0067">ATP-binding</keyword>
<keyword evidence="4" id="KW-0812">Transmembrane</keyword>
<dbReference type="GO" id="GO:0004674">
    <property type="term" value="F:protein serine/threonine kinase activity"/>
    <property type="evidence" value="ECO:0007669"/>
    <property type="project" value="UniProtKB-KW"/>
</dbReference>
<evidence type="ECO:0000313" key="15">
    <source>
        <dbReference type="EMBL" id="KAK2656929.1"/>
    </source>
</evidence>
<evidence type="ECO:0000256" key="6">
    <source>
        <dbReference type="ARBA" id="ARBA00022737"/>
    </source>
</evidence>
<dbReference type="Proteomes" id="UP001280121">
    <property type="component" value="Unassembled WGS sequence"/>
</dbReference>
<evidence type="ECO:0000256" key="13">
    <source>
        <dbReference type="ARBA" id="ARBA00023180"/>
    </source>
</evidence>
<protein>
    <recommendedName>
        <fullName evidence="14">Protein kinase domain-containing protein</fullName>
    </recommendedName>
</protein>
<keyword evidence="10" id="KW-1133">Transmembrane helix</keyword>
<evidence type="ECO:0000256" key="5">
    <source>
        <dbReference type="ARBA" id="ARBA00022729"/>
    </source>
</evidence>
<evidence type="ECO:0000256" key="1">
    <source>
        <dbReference type="ARBA" id="ARBA00004167"/>
    </source>
</evidence>
<dbReference type="FunFam" id="3.30.200.20:FF:000142">
    <property type="entry name" value="Cysteine-rich receptor-like protein kinase 10"/>
    <property type="match status" value="1"/>
</dbReference>
<gene>
    <name evidence="15" type="ORF">Ddye_009981</name>
</gene>
<dbReference type="InterPro" id="IPR001245">
    <property type="entry name" value="Ser-Thr/Tyr_kinase_cat_dom"/>
</dbReference>
<dbReference type="PANTHER" id="PTHR27002:SF1073">
    <property type="entry name" value="CYSTEINE-RICH RECEPTOR-LIKE PROTEIN KINASE 29"/>
    <property type="match status" value="1"/>
</dbReference>
<keyword evidence="5" id="KW-0732">Signal</keyword>
<dbReference type="Gene3D" id="3.30.200.20">
    <property type="entry name" value="Phosphorylase Kinase, domain 1"/>
    <property type="match status" value="1"/>
</dbReference>
<dbReference type="InterPro" id="IPR000719">
    <property type="entry name" value="Prot_kinase_dom"/>
</dbReference>
<sequence length="383" mass="43500">MLFSEATTRNSPYKYAVGNETDGGRVTNPSCNVMYETRKFYKPSIKRISVSPTPSPDPKGKKNHTVIIAVCSVIGSLILKLFLGCDIFFRIRKTEEDYKNLEGIENRESFQFNVSTIRDATDNFSNENKLGQGGFGVVYKGMLSDGQQITVKRLSMNSKQGDLEFKNEVIFVAKLQHRNLVRLLGFCLGRKERILVYEFLPNSSLDHFIFDPIKREFLQWEKCYKIIEDIARGLQYLHEDSRLQIIHRDLKTSNVLLDSELNPKISDFGLAILFEMDQTQSDTNRVVGTIDYMTPEYVKLGRISVKSDVYTFGALVMEIMSSQKISSFGTEEETKGLLSYGALTIFYQNCFGSPMTIRPLTQLTHHDIDTIAIFVMLGGAKST</sequence>
<dbReference type="FunFam" id="1.10.510.10:FF:001019">
    <property type="entry name" value="G-type lectin S-receptor-like serine/threonine-protein kinase B120"/>
    <property type="match status" value="1"/>
</dbReference>
<evidence type="ECO:0000259" key="14">
    <source>
        <dbReference type="PROSITE" id="PS50011"/>
    </source>
</evidence>
<keyword evidence="2" id="KW-0723">Serine/threonine-protein kinase</keyword>
<reference evidence="15" key="1">
    <citation type="journal article" date="2023" name="Plant J.">
        <title>Genome sequences and population genomics provide insights into the demographic history, inbreeding, and mutation load of two 'living fossil' tree species of Dipteronia.</title>
        <authorList>
            <person name="Feng Y."/>
            <person name="Comes H.P."/>
            <person name="Chen J."/>
            <person name="Zhu S."/>
            <person name="Lu R."/>
            <person name="Zhang X."/>
            <person name="Li P."/>
            <person name="Qiu J."/>
            <person name="Olsen K.M."/>
            <person name="Qiu Y."/>
        </authorList>
    </citation>
    <scope>NUCLEOTIDE SEQUENCE</scope>
    <source>
        <strain evidence="15">KIB01</strain>
    </source>
</reference>
<dbReference type="GO" id="GO:0005524">
    <property type="term" value="F:ATP binding"/>
    <property type="evidence" value="ECO:0007669"/>
    <property type="project" value="UniProtKB-KW"/>
</dbReference>
<dbReference type="GO" id="GO:0005886">
    <property type="term" value="C:plasma membrane"/>
    <property type="evidence" value="ECO:0007669"/>
    <property type="project" value="TreeGrafter"/>
</dbReference>
<evidence type="ECO:0000256" key="12">
    <source>
        <dbReference type="ARBA" id="ARBA00023170"/>
    </source>
</evidence>
<dbReference type="SUPFAM" id="SSF56112">
    <property type="entry name" value="Protein kinase-like (PK-like)"/>
    <property type="match status" value="1"/>
</dbReference>
<keyword evidence="7" id="KW-0547">Nucleotide-binding</keyword>
<evidence type="ECO:0000256" key="4">
    <source>
        <dbReference type="ARBA" id="ARBA00022692"/>
    </source>
</evidence>
<dbReference type="PROSITE" id="PS00108">
    <property type="entry name" value="PROTEIN_KINASE_ST"/>
    <property type="match status" value="1"/>
</dbReference>
<evidence type="ECO:0000256" key="11">
    <source>
        <dbReference type="ARBA" id="ARBA00023136"/>
    </source>
</evidence>
<feature type="domain" description="Protein kinase" evidence="14">
    <location>
        <begin position="124"/>
        <end position="383"/>
    </location>
</feature>
<evidence type="ECO:0000256" key="3">
    <source>
        <dbReference type="ARBA" id="ARBA00022679"/>
    </source>
</evidence>
<comment type="caution">
    <text evidence="15">The sequence shown here is derived from an EMBL/GenBank/DDBJ whole genome shotgun (WGS) entry which is preliminary data.</text>
</comment>
<keyword evidence="13" id="KW-0325">Glycoprotein</keyword>
<dbReference type="PROSITE" id="PS50011">
    <property type="entry name" value="PROTEIN_KINASE_DOM"/>
    <property type="match status" value="1"/>
</dbReference>
<dbReference type="AlphaFoldDB" id="A0AAD9XCI2"/>
<keyword evidence="6" id="KW-0677">Repeat</keyword>
<keyword evidence="3" id="KW-0808">Transferase</keyword>
<evidence type="ECO:0000256" key="7">
    <source>
        <dbReference type="ARBA" id="ARBA00022741"/>
    </source>
</evidence>
<keyword evidence="11" id="KW-0472">Membrane</keyword>
<evidence type="ECO:0000256" key="9">
    <source>
        <dbReference type="ARBA" id="ARBA00022840"/>
    </source>
</evidence>
<evidence type="ECO:0000313" key="16">
    <source>
        <dbReference type="Proteomes" id="UP001280121"/>
    </source>
</evidence>
<organism evidence="15 16">
    <name type="scientific">Dipteronia dyeriana</name>
    <dbReference type="NCBI Taxonomy" id="168575"/>
    <lineage>
        <taxon>Eukaryota</taxon>
        <taxon>Viridiplantae</taxon>
        <taxon>Streptophyta</taxon>
        <taxon>Embryophyta</taxon>
        <taxon>Tracheophyta</taxon>
        <taxon>Spermatophyta</taxon>
        <taxon>Magnoliopsida</taxon>
        <taxon>eudicotyledons</taxon>
        <taxon>Gunneridae</taxon>
        <taxon>Pentapetalae</taxon>
        <taxon>rosids</taxon>
        <taxon>malvids</taxon>
        <taxon>Sapindales</taxon>
        <taxon>Sapindaceae</taxon>
        <taxon>Hippocastanoideae</taxon>
        <taxon>Acereae</taxon>
        <taxon>Dipteronia</taxon>
    </lineage>
</organism>
<dbReference type="InterPro" id="IPR008271">
    <property type="entry name" value="Ser/Thr_kinase_AS"/>
</dbReference>
<proteinExistence type="predicted"/>
<accession>A0AAD9XCI2</accession>
<dbReference type="EMBL" id="JANJYI010000003">
    <property type="protein sequence ID" value="KAK2656929.1"/>
    <property type="molecule type" value="Genomic_DNA"/>
</dbReference>
<evidence type="ECO:0000256" key="10">
    <source>
        <dbReference type="ARBA" id="ARBA00022989"/>
    </source>
</evidence>
<dbReference type="InterPro" id="IPR011009">
    <property type="entry name" value="Kinase-like_dom_sf"/>
</dbReference>